<name>A0AAD6PXB2_9ROSI</name>
<reference evidence="1 2" key="1">
    <citation type="journal article" date="2023" name="Mol. Ecol. Resour.">
        <title>Chromosome-level genome assembly of a triploid poplar Populus alba 'Berolinensis'.</title>
        <authorList>
            <person name="Chen S."/>
            <person name="Yu Y."/>
            <person name="Wang X."/>
            <person name="Wang S."/>
            <person name="Zhang T."/>
            <person name="Zhou Y."/>
            <person name="He R."/>
            <person name="Meng N."/>
            <person name="Wang Y."/>
            <person name="Liu W."/>
            <person name="Liu Z."/>
            <person name="Liu J."/>
            <person name="Guo Q."/>
            <person name="Huang H."/>
            <person name="Sederoff R.R."/>
            <person name="Wang G."/>
            <person name="Qu G."/>
            <person name="Chen S."/>
        </authorList>
    </citation>
    <scope>NUCLEOTIDE SEQUENCE [LARGE SCALE GENOMIC DNA]</scope>
    <source>
        <strain evidence="1">SC-2020</strain>
    </source>
</reference>
<gene>
    <name evidence="1" type="ORF">NC653_037141</name>
</gene>
<dbReference type="AlphaFoldDB" id="A0AAD6PXB2"/>
<sequence>MANNMCKSQRSMAVPTLEPAFALGSQHVQEREEHHAYNSLSYALNNGLFPMAREKQPHFQPAIPVPPFNQQGHF</sequence>
<organism evidence="1 2">
    <name type="scientific">Populus alba x Populus x berolinensis</name>
    <dbReference type="NCBI Taxonomy" id="444605"/>
    <lineage>
        <taxon>Eukaryota</taxon>
        <taxon>Viridiplantae</taxon>
        <taxon>Streptophyta</taxon>
        <taxon>Embryophyta</taxon>
        <taxon>Tracheophyta</taxon>
        <taxon>Spermatophyta</taxon>
        <taxon>Magnoliopsida</taxon>
        <taxon>eudicotyledons</taxon>
        <taxon>Gunneridae</taxon>
        <taxon>Pentapetalae</taxon>
        <taxon>rosids</taxon>
        <taxon>fabids</taxon>
        <taxon>Malpighiales</taxon>
        <taxon>Salicaceae</taxon>
        <taxon>Saliceae</taxon>
        <taxon>Populus</taxon>
    </lineage>
</organism>
<accession>A0AAD6PXB2</accession>
<dbReference type="Proteomes" id="UP001164929">
    <property type="component" value="Chromosome 16"/>
</dbReference>
<evidence type="ECO:0000313" key="1">
    <source>
        <dbReference type="EMBL" id="KAJ6969383.1"/>
    </source>
</evidence>
<evidence type="ECO:0000313" key="2">
    <source>
        <dbReference type="Proteomes" id="UP001164929"/>
    </source>
</evidence>
<protein>
    <submittedName>
        <fullName evidence="1">Uncharacterized protein</fullName>
    </submittedName>
</protein>
<dbReference type="EMBL" id="JAQIZT010000016">
    <property type="protein sequence ID" value="KAJ6969383.1"/>
    <property type="molecule type" value="Genomic_DNA"/>
</dbReference>
<comment type="caution">
    <text evidence="1">The sequence shown here is derived from an EMBL/GenBank/DDBJ whole genome shotgun (WGS) entry which is preliminary data.</text>
</comment>
<proteinExistence type="predicted"/>
<keyword evidence="2" id="KW-1185">Reference proteome</keyword>